<keyword evidence="2" id="KW-1185">Reference proteome</keyword>
<reference evidence="1" key="1">
    <citation type="submission" date="2022-10" db="EMBL/GenBank/DDBJ databases">
        <title>Complete Genome of Trichothecium roseum strain YXFP-22015, a Plant Pathogen Isolated from Citrus.</title>
        <authorList>
            <person name="Wang Y."/>
            <person name="Zhu L."/>
        </authorList>
    </citation>
    <scope>NUCLEOTIDE SEQUENCE</scope>
    <source>
        <strain evidence="1">YXFP-22015</strain>
    </source>
</reference>
<evidence type="ECO:0000313" key="2">
    <source>
        <dbReference type="Proteomes" id="UP001163324"/>
    </source>
</evidence>
<protein>
    <submittedName>
        <fullName evidence="1">Uncharacterized protein</fullName>
    </submittedName>
</protein>
<name>A0ACC0V8V1_9HYPO</name>
<gene>
    <name evidence="1" type="ORF">N3K66_004066</name>
</gene>
<dbReference type="Proteomes" id="UP001163324">
    <property type="component" value="Chromosome 3"/>
</dbReference>
<comment type="caution">
    <text evidence="1">The sequence shown here is derived from an EMBL/GenBank/DDBJ whole genome shotgun (WGS) entry which is preliminary data.</text>
</comment>
<organism evidence="1 2">
    <name type="scientific">Trichothecium roseum</name>
    <dbReference type="NCBI Taxonomy" id="47278"/>
    <lineage>
        <taxon>Eukaryota</taxon>
        <taxon>Fungi</taxon>
        <taxon>Dikarya</taxon>
        <taxon>Ascomycota</taxon>
        <taxon>Pezizomycotina</taxon>
        <taxon>Sordariomycetes</taxon>
        <taxon>Hypocreomycetidae</taxon>
        <taxon>Hypocreales</taxon>
        <taxon>Hypocreales incertae sedis</taxon>
        <taxon>Trichothecium</taxon>
    </lineage>
</organism>
<dbReference type="EMBL" id="CM047942">
    <property type="protein sequence ID" value="KAI9902249.1"/>
    <property type="molecule type" value="Genomic_DNA"/>
</dbReference>
<proteinExistence type="predicted"/>
<accession>A0ACC0V8V1</accession>
<sequence length="1221" mass="134924">MDIFGLDPKLASRLQQSSEEELRVLAELGTDQKCDEQAAISIYSSLLLYRKWNGIADLRRAVRYAEAWLADTPLDEPDRGRRDDILKLTEDLDRQCAIADEDGDEDGVEDGDDSSITSTVELDENGLPIEETCNQVMALADHALALYDGFQTTGSLDDLNGAISIMESLVSTRSDYVSEGMQHNYGVMLGSRFETTGSIDDLDQAIRMVRNTVEATQDPESLYEARNNLANFLGQRYEQTGSTDDLNDAINHSDNVVAAVSRDHPRAITFSNDLVVWLVARYERMGSAEDLHRAIDMATDIVSRAPQDHPDRAACLTNLGNALGARFKREDSLDDLNRAISTTREAVDTTPLGHPDRAIRLYNLGNELSWRFHRTGSRDDLDGAIDAASHAIDTIPPNHSYRVVLLNSLSGWLGYRYRSTGSMEDLNRAIDVGVSTVDATPAHHVSRVGNIYGLGIWLRERFLRTGAMGDLNRAIDLAADALDQLPPDHARLARYSADLGNMLSERYRRTLREDDISRATNLLTVAVSNVADDHPDRAAYFHGLSFALGRQSLQDEGPVSNDYLDRAIDMADQAVGAIAPSHPVRKTYLNDLGFWLGARYERAKSTDDLDRAVRVSGQAVDATPSDNPRRASYLKNHALWLGKRAQKNDSWSDLNAQFTCLFECSTLDTATPALRIETASAAADILSAQENWEEVNLLHEDALRLIPSLSPRSLGRADAESLIAQLRGLASAAAASALNAGKGPEHALRLLELGRGVIGGLLMDMRGDVTDLALKHPDLAAVFTSLRDELSASTLEAEVPMGEDMTSWEAQLKRRREADQEFDELVKLIRTKANFSDFLQPPGIETLTSAAARGPVIVLNTTGYRCDAFIIKSDSIQVVELPKLKTKEIRQRAKDLSPSGHKFAALLEWLWEAICRPCLDALGFTDPVLNDDWPHVWWVPTALLCHFPLHAAGIYGKQPGETVMDRVISSYAVSIKALLYGRKNAARAKSHMAQRDGAVIVPMSETPGLLNQGRLPFAQKEVEMLKTVCPSLGLVPMLPEQQRSSLLEALQRCEIFHFAGHGASDSADPLQSHLLLRDWQTAPLTVGDLMDRQLQENPPFLAYLSACSTGAIKKVDLSDEGIHVVSAFQLAGFQHVVGTLWEVLDRQCVDVANCLYKTLQERGVNDDAVGLGLHLALRELRDRGLQKGEETRDAKLMIRKPRKQAVVMRDFHWVPYVHFGG</sequence>
<evidence type="ECO:0000313" key="1">
    <source>
        <dbReference type="EMBL" id="KAI9902249.1"/>
    </source>
</evidence>